<dbReference type="EMBL" id="CP042425">
    <property type="protein sequence ID" value="QEL20644.1"/>
    <property type="molecule type" value="Genomic_DNA"/>
</dbReference>
<dbReference type="KEGG" id="lrs:PX52LOC_07750"/>
<dbReference type="AlphaFoldDB" id="A0A5C1ATU6"/>
<protein>
    <submittedName>
        <fullName evidence="2">Uncharacterized protein</fullName>
    </submittedName>
</protein>
<evidence type="ECO:0000256" key="1">
    <source>
        <dbReference type="SAM" id="MobiDB-lite"/>
    </source>
</evidence>
<sequence length="98" mass="10518">MTAIHRINPEIWVETPLGGGLAYFLIDYGPSINTIWVVRLDATGDVVHVESSDVRILGNPMWHIPHPLPFDTRPVPPSAANGVSAEPRGGTATGRPGN</sequence>
<gene>
    <name evidence="2" type="ORF">PX52LOC_07750</name>
</gene>
<evidence type="ECO:0000313" key="2">
    <source>
        <dbReference type="EMBL" id="QEL20644.1"/>
    </source>
</evidence>
<organism evidence="2 3">
    <name type="scientific">Limnoglobus roseus</name>
    <dbReference type="NCBI Taxonomy" id="2598579"/>
    <lineage>
        <taxon>Bacteria</taxon>
        <taxon>Pseudomonadati</taxon>
        <taxon>Planctomycetota</taxon>
        <taxon>Planctomycetia</taxon>
        <taxon>Gemmatales</taxon>
        <taxon>Gemmataceae</taxon>
        <taxon>Limnoglobus</taxon>
    </lineage>
</organism>
<accession>A0A5C1ATU6</accession>
<dbReference type="RefSeq" id="WP_149114914.1">
    <property type="nucleotide sequence ID" value="NZ_CP042425.1"/>
</dbReference>
<proteinExistence type="predicted"/>
<dbReference type="Proteomes" id="UP000324974">
    <property type="component" value="Chromosome"/>
</dbReference>
<keyword evidence="3" id="KW-1185">Reference proteome</keyword>
<reference evidence="3" key="1">
    <citation type="submission" date="2019-08" db="EMBL/GenBank/DDBJ databases">
        <title>Limnoglobus roseus gen. nov., sp. nov., a novel freshwater planctomycete with a giant genome from the family Gemmataceae.</title>
        <authorList>
            <person name="Kulichevskaya I.S."/>
            <person name="Naumoff D.G."/>
            <person name="Miroshnikov K."/>
            <person name="Ivanova A."/>
            <person name="Philippov D.A."/>
            <person name="Hakobyan A."/>
            <person name="Rijpstra I.C."/>
            <person name="Sinninghe Damste J.S."/>
            <person name="Liesack W."/>
            <person name="Dedysh S.N."/>
        </authorList>
    </citation>
    <scope>NUCLEOTIDE SEQUENCE [LARGE SCALE GENOMIC DNA]</scope>
    <source>
        <strain evidence="3">PX52</strain>
    </source>
</reference>
<name>A0A5C1ATU6_9BACT</name>
<feature type="region of interest" description="Disordered" evidence="1">
    <location>
        <begin position="73"/>
        <end position="98"/>
    </location>
</feature>
<evidence type="ECO:0000313" key="3">
    <source>
        <dbReference type="Proteomes" id="UP000324974"/>
    </source>
</evidence>
<dbReference type="OrthoDB" id="853387at2"/>